<dbReference type="PROSITE" id="PS00211">
    <property type="entry name" value="ABC_TRANSPORTER_1"/>
    <property type="match status" value="1"/>
</dbReference>
<dbReference type="InterPro" id="IPR027417">
    <property type="entry name" value="P-loop_NTPase"/>
</dbReference>
<evidence type="ECO:0000256" key="9">
    <source>
        <dbReference type="SAM" id="Phobius"/>
    </source>
</evidence>
<keyword evidence="5" id="KW-0547">Nucleotide-binding</keyword>
<evidence type="ECO:0000313" key="13">
    <source>
        <dbReference type="Proteomes" id="UP000536835"/>
    </source>
</evidence>
<dbReference type="InterPro" id="IPR017871">
    <property type="entry name" value="ABC_transporter-like_CS"/>
</dbReference>
<dbReference type="PROSITE" id="PS50929">
    <property type="entry name" value="ABC_TM1F"/>
    <property type="match status" value="1"/>
</dbReference>
<feature type="transmembrane region" description="Helical" evidence="9">
    <location>
        <begin position="154"/>
        <end position="173"/>
    </location>
</feature>
<evidence type="ECO:0000256" key="4">
    <source>
        <dbReference type="ARBA" id="ARBA00022692"/>
    </source>
</evidence>
<organism evidence="12 13">
    <name type="scientific">Parvularcula mediterranea</name>
    <dbReference type="NCBI Taxonomy" id="2732508"/>
    <lineage>
        <taxon>Bacteria</taxon>
        <taxon>Pseudomonadati</taxon>
        <taxon>Pseudomonadota</taxon>
        <taxon>Alphaproteobacteria</taxon>
        <taxon>Parvularculales</taxon>
        <taxon>Parvularculaceae</taxon>
        <taxon>Parvularcula</taxon>
    </lineage>
</organism>
<dbReference type="SMART" id="SM00382">
    <property type="entry name" value="AAA"/>
    <property type="match status" value="1"/>
</dbReference>
<evidence type="ECO:0000256" key="1">
    <source>
        <dbReference type="ARBA" id="ARBA00004651"/>
    </source>
</evidence>
<dbReference type="Gene3D" id="3.40.50.300">
    <property type="entry name" value="P-loop containing nucleotide triphosphate hydrolases"/>
    <property type="match status" value="1"/>
</dbReference>
<accession>A0A7Y3RNF7</accession>
<keyword evidence="7 9" id="KW-1133">Transmembrane helix</keyword>
<dbReference type="RefSeq" id="WP_173199693.1">
    <property type="nucleotide sequence ID" value="NZ_JABFCX010000003.1"/>
</dbReference>
<feature type="transmembrane region" description="Helical" evidence="9">
    <location>
        <begin position="74"/>
        <end position="100"/>
    </location>
</feature>
<proteinExistence type="predicted"/>
<dbReference type="GO" id="GO:0005886">
    <property type="term" value="C:plasma membrane"/>
    <property type="evidence" value="ECO:0007669"/>
    <property type="project" value="UniProtKB-SubCell"/>
</dbReference>
<sequence>MRVYREIYSLLTPGQRRSFIMLIAVMMIMAVLDVLGVASVLPFLAVVADPSTLEGEGFLASAYDQLGFETRSDFLQVLGLAVFVIVTGSIGFKAVGFYVMTRFNRETIQSLAITLLERYLAQPYEWFLQRNSSEIGKSILSEAAFVVNQAVAPAFRIIAHGLATVMLCVLLLMLEPLGALLAASIIGGAFAVIYLRVRRSLKRLGKARIRQTEARFQITQEAMLGIKEVKLLGLEKAYADRFAMPSRRLAQKQAKIQMIGDLPRYALEAIVFGGMILFVLYLLYTNNGRIETAIPILGTFAFAGLRLMPMTQALFKDVATLSAGAPAVSSLAEDLETLPRAKENEGIERLRLNDSLELRGLSYTYPEAKVPALDGIDLRIDSRQSIGIVGQTGAGKTTLVDVVLGLLKPTEGEIVVDGAVIGATNRRAWQFSIGYVPQTIFLVDDSIAANIAFSNGNREADDARIREAARLACLDEFIEQQPEGFDTMVGERGIKLSGGQRQRIGIARALYNDPDLVVFDEATSALDPLTEKAVMDAISALKGQKTVIVITHRLSTVRNCDRILMMEQGRISEEGSFDELASRPGRFRDLLQVT</sequence>
<evidence type="ECO:0000256" key="8">
    <source>
        <dbReference type="ARBA" id="ARBA00023136"/>
    </source>
</evidence>
<dbReference type="Proteomes" id="UP000536835">
    <property type="component" value="Unassembled WGS sequence"/>
</dbReference>
<keyword evidence="2" id="KW-0813">Transport</keyword>
<feature type="domain" description="ABC transporter" evidence="10">
    <location>
        <begin position="356"/>
        <end position="593"/>
    </location>
</feature>
<feature type="transmembrane region" description="Helical" evidence="9">
    <location>
        <begin position="179"/>
        <end position="197"/>
    </location>
</feature>
<dbReference type="PANTHER" id="PTHR24221">
    <property type="entry name" value="ATP-BINDING CASSETTE SUB-FAMILY B"/>
    <property type="match status" value="1"/>
</dbReference>
<protein>
    <submittedName>
        <fullName evidence="12">ABC transporter ATP-binding protein</fullName>
    </submittedName>
</protein>
<dbReference type="FunFam" id="3.40.50.300:FF:000221">
    <property type="entry name" value="Multidrug ABC transporter ATP-binding protein"/>
    <property type="match status" value="1"/>
</dbReference>
<dbReference type="SUPFAM" id="SSF90123">
    <property type="entry name" value="ABC transporter transmembrane region"/>
    <property type="match status" value="1"/>
</dbReference>
<dbReference type="SUPFAM" id="SSF52540">
    <property type="entry name" value="P-loop containing nucleoside triphosphate hydrolases"/>
    <property type="match status" value="1"/>
</dbReference>
<gene>
    <name evidence="12" type="ORF">HK107_11000</name>
</gene>
<feature type="transmembrane region" description="Helical" evidence="9">
    <location>
        <begin position="265"/>
        <end position="284"/>
    </location>
</feature>
<dbReference type="InterPro" id="IPR039421">
    <property type="entry name" value="Type_1_exporter"/>
</dbReference>
<name>A0A7Y3RNF7_9PROT</name>
<dbReference type="InterPro" id="IPR011527">
    <property type="entry name" value="ABC1_TM_dom"/>
</dbReference>
<feature type="transmembrane region" description="Helical" evidence="9">
    <location>
        <begin position="20"/>
        <end position="45"/>
    </location>
</feature>
<dbReference type="InterPro" id="IPR003439">
    <property type="entry name" value="ABC_transporter-like_ATP-bd"/>
</dbReference>
<dbReference type="EMBL" id="JABFCX010000003">
    <property type="protein sequence ID" value="NNU16845.1"/>
    <property type="molecule type" value="Genomic_DNA"/>
</dbReference>
<dbReference type="PANTHER" id="PTHR24221:SF654">
    <property type="entry name" value="ATP-BINDING CASSETTE SUB-FAMILY B MEMBER 6"/>
    <property type="match status" value="1"/>
</dbReference>
<reference evidence="12 13" key="1">
    <citation type="submission" date="2020-05" db="EMBL/GenBank/DDBJ databases">
        <title>Parvularcula mediterraneae sp. nov., isolated from polypropylene straw from shallow seawater of the seashore of Laganas in Zakynthos island, Greece.</title>
        <authorList>
            <person name="Szabo I."/>
            <person name="Al-Omari J."/>
            <person name="Rado J."/>
            <person name="Szerdahelyi G.S."/>
        </authorList>
    </citation>
    <scope>NUCLEOTIDE SEQUENCE [LARGE SCALE GENOMIC DNA]</scope>
    <source>
        <strain evidence="12 13">ZS-1/3</strain>
    </source>
</reference>
<evidence type="ECO:0000259" key="10">
    <source>
        <dbReference type="PROSITE" id="PS50893"/>
    </source>
</evidence>
<keyword evidence="13" id="KW-1185">Reference proteome</keyword>
<comment type="caution">
    <text evidence="12">The sequence shown here is derived from an EMBL/GenBank/DDBJ whole genome shotgun (WGS) entry which is preliminary data.</text>
</comment>
<dbReference type="PROSITE" id="PS50893">
    <property type="entry name" value="ABC_TRANSPORTER_2"/>
    <property type="match status" value="1"/>
</dbReference>
<keyword evidence="8 9" id="KW-0472">Membrane</keyword>
<dbReference type="Pfam" id="PF00664">
    <property type="entry name" value="ABC_membrane"/>
    <property type="match status" value="1"/>
</dbReference>
<evidence type="ECO:0000313" key="12">
    <source>
        <dbReference type="EMBL" id="NNU16845.1"/>
    </source>
</evidence>
<evidence type="ECO:0000256" key="3">
    <source>
        <dbReference type="ARBA" id="ARBA00022475"/>
    </source>
</evidence>
<evidence type="ECO:0000256" key="2">
    <source>
        <dbReference type="ARBA" id="ARBA00022448"/>
    </source>
</evidence>
<dbReference type="GO" id="GO:0034040">
    <property type="term" value="F:ATPase-coupled lipid transmembrane transporter activity"/>
    <property type="evidence" value="ECO:0007669"/>
    <property type="project" value="TreeGrafter"/>
</dbReference>
<dbReference type="AlphaFoldDB" id="A0A7Y3RNF7"/>
<evidence type="ECO:0000256" key="6">
    <source>
        <dbReference type="ARBA" id="ARBA00022840"/>
    </source>
</evidence>
<dbReference type="GO" id="GO:0016887">
    <property type="term" value="F:ATP hydrolysis activity"/>
    <property type="evidence" value="ECO:0007669"/>
    <property type="project" value="InterPro"/>
</dbReference>
<evidence type="ECO:0000259" key="11">
    <source>
        <dbReference type="PROSITE" id="PS50929"/>
    </source>
</evidence>
<dbReference type="Pfam" id="PF00005">
    <property type="entry name" value="ABC_tran"/>
    <property type="match status" value="1"/>
</dbReference>
<evidence type="ECO:0000256" key="5">
    <source>
        <dbReference type="ARBA" id="ARBA00022741"/>
    </source>
</evidence>
<keyword evidence="4 9" id="KW-0812">Transmembrane</keyword>
<dbReference type="InterPro" id="IPR003593">
    <property type="entry name" value="AAA+_ATPase"/>
</dbReference>
<keyword evidence="6 12" id="KW-0067">ATP-binding</keyword>
<comment type="subcellular location">
    <subcellularLocation>
        <location evidence="1">Cell membrane</location>
        <topology evidence="1">Multi-pass membrane protein</topology>
    </subcellularLocation>
</comment>
<dbReference type="GO" id="GO:0005524">
    <property type="term" value="F:ATP binding"/>
    <property type="evidence" value="ECO:0007669"/>
    <property type="project" value="UniProtKB-KW"/>
</dbReference>
<feature type="domain" description="ABC transmembrane type-1" evidence="11">
    <location>
        <begin position="58"/>
        <end position="323"/>
    </location>
</feature>
<evidence type="ECO:0000256" key="7">
    <source>
        <dbReference type="ARBA" id="ARBA00022989"/>
    </source>
</evidence>
<dbReference type="Gene3D" id="1.20.1560.10">
    <property type="entry name" value="ABC transporter type 1, transmembrane domain"/>
    <property type="match status" value="1"/>
</dbReference>
<keyword evidence="3" id="KW-1003">Cell membrane</keyword>
<dbReference type="InterPro" id="IPR036640">
    <property type="entry name" value="ABC1_TM_sf"/>
</dbReference>
<dbReference type="GO" id="GO:0140359">
    <property type="term" value="F:ABC-type transporter activity"/>
    <property type="evidence" value="ECO:0007669"/>
    <property type="project" value="InterPro"/>
</dbReference>